<sequence>MRDNVAPLKKDFDFLSKEELEELYVGLLRNLPKFKEKWDVVRFVYEFVTKKHGESVATKVAWRITKHFDTLFEKGKFVDFYLPTEAGVRLFEELIHHTEPMEPVPKQGVQLHLTAFFNISRGVSV</sequence>
<protein>
    <submittedName>
        <fullName evidence="1">Uncharacterized protein</fullName>
    </submittedName>
</protein>
<gene>
    <name evidence="1" type="ORF">i48-12</name>
</gene>
<accession>L0B9K0</accession>
<dbReference type="EMBL" id="JQ661328">
    <property type="protein sequence ID" value="AFZ84238.1"/>
    <property type="molecule type" value="Genomic_DNA"/>
</dbReference>
<proteinExistence type="predicted"/>
<geneLocation type="plasmid" evidence="1">
    <name>pIRI48</name>
</geneLocation>
<keyword evidence="1" id="KW-0614">Plasmid</keyword>
<reference evidence="1" key="1">
    <citation type="journal article" date="2013" name="PLoS ONE">
        <title>Insights into dynamics of mobile genetic elements in hyperthermophilic environments from five new thermococcus plasmids.</title>
        <authorList>
            <person name="Krupovic M."/>
            <person name="Gonnet M."/>
            <person name="Hania W.B."/>
            <person name="Forterre P."/>
            <person name="Erauso G."/>
        </authorList>
    </citation>
    <scope>NUCLEOTIDE SEQUENCE</scope>
    <source>
        <plasmid evidence="1">pIRI48</plasmid>
    </source>
</reference>
<name>L0B9K0_9EURY</name>
<evidence type="ECO:0000313" key="1">
    <source>
        <dbReference type="EMBL" id="AFZ84238.1"/>
    </source>
</evidence>
<dbReference type="AlphaFoldDB" id="L0B9K0"/>
<organism evidence="1">
    <name type="scientific">Thermococcus sp. IRI48</name>
    <dbReference type="NCBI Taxonomy" id="1197734"/>
    <lineage>
        <taxon>Archaea</taxon>
        <taxon>Methanobacteriati</taxon>
        <taxon>Methanobacteriota</taxon>
        <taxon>Thermococci</taxon>
        <taxon>Thermococcales</taxon>
        <taxon>Thermococcaceae</taxon>
        <taxon>Thermococcus</taxon>
    </lineage>
</organism>
<dbReference type="RefSeq" id="WP_015243569.1">
    <property type="nucleotide sequence ID" value="NC_019883.1"/>
</dbReference>